<keyword evidence="3" id="KW-1185">Reference proteome</keyword>
<keyword evidence="1" id="KW-0812">Transmembrane</keyword>
<gene>
    <name evidence="2" type="ORF">SSA02_22750</name>
</gene>
<sequence>MITLLILALSLICWGIALGAHALLQPKILRALTLPAPRRGTLRLLRLVMPFCALALCLQLEICCAVLSWFGCFSLAGIGASATLTLASLRQRREHPAGTLAV</sequence>
<dbReference type="RefSeq" id="WP_147094186.1">
    <property type="nucleotide sequence ID" value="NZ_BJVC01000006.1"/>
</dbReference>
<feature type="transmembrane region" description="Helical" evidence="1">
    <location>
        <begin position="44"/>
        <end position="62"/>
    </location>
</feature>
<name>A0A511BSM3_9PROT</name>
<evidence type="ECO:0000313" key="3">
    <source>
        <dbReference type="Proteomes" id="UP000321405"/>
    </source>
</evidence>
<proteinExistence type="predicted"/>
<evidence type="ECO:0008006" key="4">
    <source>
        <dbReference type="Google" id="ProtNLM"/>
    </source>
</evidence>
<evidence type="ECO:0000313" key="2">
    <source>
        <dbReference type="EMBL" id="GEL03112.1"/>
    </source>
</evidence>
<dbReference type="OrthoDB" id="7278757at2"/>
<evidence type="ECO:0000256" key="1">
    <source>
        <dbReference type="SAM" id="Phobius"/>
    </source>
</evidence>
<dbReference type="AlphaFoldDB" id="A0A511BSM3"/>
<feature type="transmembrane region" description="Helical" evidence="1">
    <location>
        <begin position="68"/>
        <end position="89"/>
    </location>
</feature>
<dbReference type="Proteomes" id="UP000321405">
    <property type="component" value="Unassembled WGS sequence"/>
</dbReference>
<accession>A0A511BSM3</accession>
<comment type="caution">
    <text evidence="2">The sequence shown here is derived from an EMBL/GenBank/DDBJ whole genome shotgun (WGS) entry which is preliminary data.</text>
</comment>
<keyword evidence="1" id="KW-0472">Membrane</keyword>
<protein>
    <recommendedName>
        <fullName evidence="4">DUF3325 domain-containing protein</fullName>
    </recommendedName>
</protein>
<feature type="transmembrane region" description="Helical" evidence="1">
    <location>
        <begin position="6"/>
        <end position="24"/>
    </location>
</feature>
<keyword evidence="1" id="KW-1133">Transmembrane helix</keyword>
<reference evidence="2 3" key="1">
    <citation type="submission" date="2019-07" db="EMBL/GenBank/DDBJ databases">
        <title>Whole genome shotgun sequence of Swaminathania salitolerans NBRC 104436.</title>
        <authorList>
            <person name="Hosoyama A."/>
            <person name="Uohara A."/>
            <person name="Ohji S."/>
            <person name="Ichikawa N."/>
        </authorList>
    </citation>
    <scope>NUCLEOTIDE SEQUENCE [LARGE SCALE GENOMIC DNA]</scope>
    <source>
        <strain evidence="2 3">NBRC 104436</strain>
    </source>
</reference>
<dbReference type="EMBL" id="BJVC01000006">
    <property type="protein sequence ID" value="GEL03112.1"/>
    <property type="molecule type" value="Genomic_DNA"/>
</dbReference>
<organism evidence="2 3">
    <name type="scientific">Swaminathania salitolerans</name>
    <dbReference type="NCBI Taxonomy" id="182838"/>
    <lineage>
        <taxon>Bacteria</taxon>
        <taxon>Pseudomonadati</taxon>
        <taxon>Pseudomonadota</taxon>
        <taxon>Alphaproteobacteria</taxon>
        <taxon>Acetobacterales</taxon>
        <taxon>Acetobacteraceae</taxon>
        <taxon>Swaminathania</taxon>
    </lineage>
</organism>